<dbReference type="STRING" id="395963.Bind_0756"/>
<dbReference type="KEGG" id="bid:Bind_0756"/>
<dbReference type="Proteomes" id="UP000001695">
    <property type="component" value="Chromosome"/>
</dbReference>
<organism evidence="1 2">
    <name type="scientific">Beijerinckia indica subsp. indica (strain ATCC 9039 / DSM 1715 / NCIMB 8712)</name>
    <dbReference type="NCBI Taxonomy" id="395963"/>
    <lineage>
        <taxon>Bacteria</taxon>
        <taxon>Pseudomonadati</taxon>
        <taxon>Pseudomonadota</taxon>
        <taxon>Alphaproteobacteria</taxon>
        <taxon>Hyphomicrobiales</taxon>
        <taxon>Beijerinckiaceae</taxon>
        <taxon>Beijerinckia</taxon>
    </lineage>
</organism>
<dbReference type="InterPro" id="IPR028978">
    <property type="entry name" value="Chorismate_lyase_/UTRA_dom_sf"/>
</dbReference>
<dbReference type="EMBL" id="CP001016">
    <property type="protein sequence ID" value="ACB94406.1"/>
    <property type="molecule type" value="Genomic_DNA"/>
</dbReference>
<name>B2IGZ2_BEII9</name>
<evidence type="ECO:0000313" key="1">
    <source>
        <dbReference type="EMBL" id="ACB94406.1"/>
    </source>
</evidence>
<accession>B2IGZ2</accession>
<sequence length="268" mass="29622">MIELHSKGGSAGHAGGKAQTGTTWKQHFSFSLFFLFLAGSSISPLAAQTPSPSPAIPQANPRVTWPDTFVSRLKIWALIETLNAELLAADSATLTLDKWCRDHQLAPGAQILARRTDTEQKPLTPQQRNDLRIGTEEPVAYRRVALHCGDLVLSEAENWYVPSRLTPAMNEALEQTDSAFGRVVRPLAPQRHTFSARILWHPLPDGWEMAMPENPVQAAPRPADPPVPPLEIPAHLLEHRALLSTSEHQPFSLVIETYTSGILSFRSR</sequence>
<keyword evidence="2" id="KW-1185">Reference proteome</keyword>
<reference evidence="2" key="1">
    <citation type="submission" date="2008-03" db="EMBL/GenBank/DDBJ databases">
        <title>Complete sequence of chromosome of Beijerinckia indica subsp. indica ATCC 9039.</title>
        <authorList>
            <consortium name="US DOE Joint Genome Institute"/>
            <person name="Copeland A."/>
            <person name="Lucas S."/>
            <person name="Lapidus A."/>
            <person name="Glavina del Rio T."/>
            <person name="Dalin E."/>
            <person name="Tice H."/>
            <person name="Bruce D."/>
            <person name="Goodwin L."/>
            <person name="Pitluck S."/>
            <person name="LaButti K."/>
            <person name="Schmutz J."/>
            <person name="Larimer F."/>
            <person name="Land M."/>
            <person name="Hauser L."/>
            <person name="Kyrpides N."/>
            <person name="Mikhailova N."/>
            <person name="Dunfield P.F."/>
            <person name="Dedysh S.N."/>
            <person name="Liesack W."/>
            <person name="Saw J.H."/>
            <person name="Alam M."/>
            <person name="Chen Y."/>
            <person name="Murrell J.C."/>
            <person name="Richardson P."/>
        </authorList>
    </citation>
    <scope>NUCLEOTIDE SEQUENCE [LARGE SCALE GENOMIC DNA]</scope>
    <source>
        <strain evidence="2">ATCC 9039 / DSM 1715 / NCIMB 8712</strain>
    </source>
</reference>
<dbReference type="Gene3D" id="3.40.1410.10">
    <property type="entry name" value="Chorismate lyase-like"/>
    <property type="match status" value="1"/>
</dbReference>
<dbReference type="SUPFAM" id="SSF64288">
    <property type="entry name" value="Chorismate lyase-like"/>
    <property type="match status" value="1"/>
</dbReference>
<dbReference type="AlphaFoldDB" id="B2IGZ2"/>
<dbReference type="eggNOG" id="COG3161">
    <property type="taxonomic scope" value="Bacteria"/>
</dbReference>
<protein>
    <submittedName>
        <fullName evidence="1">Uncharacterized protein</fullName>
    </submittedName>
</protein>
<proteinExistence type="predicted"/>
<gene>
    <name evidence="1" type="ordered locus">Bind_0756</name>
</gene>
<evidence type="ECO:0000313" key="2">
    <source>
        <dbReference type="Proteomes" id="UP000001695"/>
    </source>
</evidence>
<reference evidence="1 2" key="2">
    <citation type="journal article" date="2010" name="J. Bacteriol.">
        <title>Complete genome sequence of Beijerinckia indica subsp. indica.</title>
        <authorList>
            <person name="Tamas I."/>
            <person name="Dedysh S.N."/>
            <person name="Liesack W."/>
            <person name="Stott M.B."/>
            <person name="Alam M."/>
            <person name="Murrell J.C."/>
            <person name="Dunfield P.F."/>
        </authorList>
    </citation>
    <scope>NUCLEOTIDE SEQUENCE [LARGE SCALE GENOMIC DNA]</scope>
    <source>
        <strain evidence="2">ATCC 9039 / DSM 1715 / NCIMB 8712</strain>
    </source>
</reference>
<dbReference type="HOGENOM" id="CLU_105835_0_0_5"/>